<keyword evidence="1" id="KW-0812">Transmembrane</keyword>
<evidence type="ECO:0000256" key="1">
    <source>
        <dbReference type="SAM" id="Phobius"/>
    </source>
</evidence>
<dbReference type="EMBL" id="CAXLJM020000053">
    <property type="protein sequence ID" value="CAL8116375.1"/>
    <property type="molecule type" value="Genomic_DNA"/>
</dbReference>
<evidence type="ECO:0000313" key="2">
    <source>
        <dbReference type="EMBL" id="CAL8116375.1"/>
    </source>
</evidence>
<reference evidence="2 3" key="1">
    <citation type="submission" date="2024-08" db="EMBL/GenBank/DDBJ databases">
        <authorList>
            <person name="Cucini C."/>
            <person name="Frati F."/>
        </authorList>
    </citation>
    <scope>NUCLEOTIDE SEQUENCE [LARGE SCALE GENOMIC DNA]</scope>
</reference>
<keyword evidence="1" id="KW-1133">Transmembrane helix</keyword>
<sequence length="720" mass="82903">MYYCVSVASTMVSSLFHWFLTVQLITFPKYVCSFELQSLVSKIVSTSPEHFVFYFFAVEHLSQGPDNKVSLAYCLNFPTLTSCPQQLTFSGPLAHGTNPNNMVGSITLKRTTTKFSLKRFDIVITPTCTPFYNTSNENVAPNVQRRHGFSGWTLVDDYGLYRFTLLFSFPSTLFVLIKNCPSERYRRVALQNEPLLPVILELKSLSNVDYSNMKIVTLRKEFSFEKGLVNRKNQKDSYMDPTILHKYAYRNAHGMNLHLAYYPSPYSTYERNHPDSTEDCLTLASQLLPICSPEIMIVLTVGKETHNMSVFLYDLISTANNRNDLSKYYARLHTELNPVSPPTVLQLANYMDLFNSFKHLFGDEWVPENTITLLHSIKFDSLKLIYCKNDQAGNLRQNINFKLWVHVFDNSIWMIITVWSFVVLLAALKNRDFETWIVELVQQLVVLRDSSVETFKKCCCFILLFTGMMLRGYYENEITSLITAPPPPIVYPSLGGILNDGYKILWSPYIRSVKLQIMLPKTVPPSEILHHEFLTYGISSVNNSLHQIKDHNNSDYYDEHVLNYFGKFSAKRRKLAFVSLSSSAELQKAVVKAEVLEHTKELKLKGVTDCFIVEKDFYHMMRVYQIGLLSRHWFKQSVSRIQNSGLPSLWESWAIYGEKLRSKIVLAPRHYSRSEITIDDIKILKFLAPFVAWFCLSFLCCVVFGIETVNIRGRVTALKG</sequence>
<keyword evidence="3" id="KW-1185">Reference proteome</keyword>
<organism evidence="2 3">
    <name type="scientific">Orchesella dallaii</name>
    <dbReference type="NCBI Taxonomy" id="48710"/>
    <lineage>
        <taxon>Eukaryota</taxon>
        <taxon>Metazoa</taxon>
        <taxon>Ecdysozoa</taxon>
        <taxon>Arthropoda</taxon>
        <taxon>Hexapoda</taxon>
        <taxon>Collembola</taxon>
        <taxon>Entomobryomorpha</taxon>
        <taxon>Entomobryoidea</taxon>
        <taxon>Orchesellidae</taxon>
        <taxon>Orchesellinae</taxon>
        <taxon>Orchesella</taxon>
    </lineage>
</organism>
<accession>A0ABP1R061</accession>
<keyword evidence="1" id="KW-0472">Membrane</keyword>
<dbReference type="Proteomes" id="UP001642540">
    <property type="component" value="Unassembled WGS sequence"/>
</dbReference>
<evidence type="ECO:0000313" key="3">
    <source>
        <dbReference type="Proteomes" id="UP001642540"/>
    </source>
</evidence>
<feature type="transmembrane region" description="Helical" evidence="1">
    <location>
        <begin position="411"/>
        <end position="428"/>
    </location>
</feature>
<protein>
    <submittedName>
        <fullName evidence="2">Uncharacterized protein</fullName>
    </submittedName>
</protein>
<name>A0ABP1R061_9HEXA</name>
<feature type="transmembrane region" description="Helical" evidence="1">
    <location>
        <begin position="683"/>
        <end position="706"/>
    </location>
</feature>
<comment type="caution">
    <text evidence="2">The sequence shown here is derived from an EMBL/GenBank/DDBJ whole genome shotgun (WGS) entry which is preliminary data.</text>
</comment>
<proteinExistence type="predicted"/>
<gene>
    <name evidence="2" type="ORF">ODALV1_LOCUS17257</name>
</gene>